<dbReference type="AlphaFoldDB" id="A0A2M7Q604"/>
<proteinExistence type="predicted"/>
<protein>
    <recommendedName>
        <fullName evidence="3">HTH luxR-type domain-containing protein</fullName>
    </recommendedName>
</protein>
<dbReference type="InterPro" id="IPR000831">
    <property type="entry name" value="Trp_repress"/>
</dbReference>
<feature type="non-terminal residue" evidence="1">
    <location>
        <position position="107"/>
    </location>
</feature>
<reference evidence="2" key="1">
    <citation type="submission" date="2017-09" db="EMBL/GenBank/DDBJ databases">
        <title>Depth-based differentiation of microbial function through sediment-hosted aquifers and enrichment of novel symbionts in the deep terrestrial subsurface.</title>
        <authorList>
            <person name="Probst A.J."/>
            <person name="Ladd B."/>
            <person name="Jarett J.K."/>
            <person name="Geller-Mcgrath D.E."/>
            <person name="Sieber C.M.K."/>
            <person name="Emerson J.B."/>
            <person name="Anantharaman K."/>
            <person name="Thomas B.C."/>
            <person name="Malmstrom R."/>
            <person name="Stieglmeier M."/>
            <person name="Klingl A."/>
            <person name="Woyke T."/>
            <person name="Ryan C.M."/>
            <person name="Banfield J.F."/>
        </authorList>
    </citation>
    <scope>NUCLEOTIDE SEQUENCE [LARGE SCALE GENOMIC DNA]</scope>
</reference>
<dbReference type="GO" id="GO:0003700">
    <property type="term" value="F:DNA-binding transcription factor activity"/>
    <property type="evidence" value="ECO:0007669"/>
    <property type="project" value="InterPro"/>
</dbReference>
<accession>A0A2M7Q604</accession>
<gene>
    <name evidence="1" type="ORF">COY97_01955</name>
</gene>
<evidence type="ECO:0000313" key="1">
    <source>
        <dbReference type="EMBL" id="PIY58867.1"/>
    </source>
</evidence>
<organism evidence="1 2">
    <name type="scientific">Candidatus Wolfebacteria bacterium CG_4_10_14_0_8_um_filter_39_64</name>
    <dbReference type="NCBI Taxonomy" id="1975063"/>
    <lineage>
        <taxon>Bacteria</taxon>
        <taxon>Candidatus Wolfeibacteriota</taxon>
    </lineage>
</organism>
<dbReference type="Gene3D" id="1.10.1270.10">
    <property type="entry name" value="TrpR-like"/>
    <property type="match status" value="1"/>
</dbReference>
<evidence type="ECO:0000313" key="2">
    <source>
        <dbReference type="Proteomes" id="UP000228730"/>
    </source>
</evidence>
<evidence type="ECO:0008006" key="3">
    <source>
        <dbReference type="Google" id="ProtNLM"/>
    </source>
</evidence>
<sequence>MKNINEFKSRKEWENYLWRVFLKNVEKSKLEKRLANFLNNLLSETEKKNIVRRLTVIFLLKQGKTYKEIGEILWISPGTISAIKKSLLNYRNYRSKYDFYKNKKVEE</sequence>
<dbReference type="Pfam" id="PF01371">
    <property type="entry name" value="Trp_repressor"/>
    <property type="match status" value="1"/>
</dbReference>
<name>A0A2M7Q604_9BACT</name>
<dbReference type="Proteomes" id="UP000228730">
    <property type="component" value="Unassembled WGS sequence"/>
</dbReference>
<comment type="caution">
    <text evidence="1">The sequence shown here is derived from an EMBL/GenBank/DDBJ whole genome shotgun (WGS) entry which is preliminary data.</text>
</comment>
<dbReference type="SUPFAM" id="SSF48295">
    <property type="entry name" value="TrpR-like"/>
    <property type="match status" value="1"/>
</dbReference>
<dbReference type="GO" id="GO:0043565">
    <property type="term" value="F:sequence-specific DNA binding"/>
    <property type="evidence" value="ECO:0007669"/>
    <property type="project" value="InterPro"/>
</dbReference>
<dbReference type="InterPro" id="IPR010921">
    <property type="entry name" value="Trp_repressor/repl_initiator"/>
</dbReference>
<dbReference type="EMBL" id="PFKY01000061">
    <property type="protein sequence ID" value="PIY58867.1"/>
    <property type="molecule type" value="Genomic_DNA"/>
</dbReference>
<dbReference type="InterPro" id="IPR038116">
    <property type="entry name" value="TrpR-like_sf"/>
</dbReference>